<dbReference type="InterPro" id="IPR009057">
    <property type="entry name" value="Homeodomain-like_sf"/>
</dbReference>
<dbReference type="PANTHER" id="PTHR30328:SF54">
    <property type="entry name" value="HTH-TYPE TRANSCRIPTIONAL REPRESSOR SCO4008"/>
    <property type="match status" value="1"/>
</dbReference>
<reference evidence="4 5" key="1">
    <citation type="submission" date="2019-01" db="EMBL/GenBank/DDBJ databases">
        <authorList>
            <person name="Brito A."/>
        </authorList>
    </citation>
    <scope>NUCLEOTIDE SEQUENCE [LARGE SCALE GENOMIC DNA]</scope>
    <source>
        <strain evidence="4">1</strain>
    </source>
</reference>
<accession>A0A563VPZ3</accession>
<dbReference type="InterPro" id="IPR041474">
    <property type="entry name" value="NicS_C"/>
</dbReference>
<dbReference type="AlphaFoldDB" id="A0A563VPZ3"/>
<dbReference type="SUPFAM" id="SSF48498">
    <property type="entry name" value="Tetracyclin repressor-like, C-terminal domain"/>
    <property type="match status" value="1"/>
</dbReference>
<evidence type="ECO:0000313" key="5">
    <source>
        <dbReference type="Proteomes" id="UP000320055"/>
    </source>
</evidence>
<dbReference type="Pfam" id="PF17938">
    <property type="entry name" value="TetR_C_29"/>
    <property type="match status" value="1"/>
</dbReference>
<dbReference type="GO" id="GO:0006355">
    <property type="term" value="P:regulation of DNA-templated transcription"/>
    <property type="evidence" value="ECO:0007669"/>
    <property type="project" value="UniProtKB-ARBA"/>
</dbReference>
<dbReference type="Proteomes" id="UP000320055">
    <property type="component" value="Unassembled WGS sequence"/>
</dbReference>
<protein>
    <submittedName>
        <fullName evidence="4">Transcriptional regulator</fullName>
    </submittedName>
</protein>
<dbReference type="Gene3D" id="1.10.357.10">
    <property type="entry name" value="Tetracycline Repressor, domain 2"/>
    <property type="match status" value="1"/>
</dbReference>
<feature type="domain" description="HTH tetR-type" evidence="3">
    <location>
        <begin position="21"/>
        <end position="81"/>
    </location>
</feature>
<dbReference type="InterPro" id="IPR036271">
    <property type="entry name" value="Tet_transcr_reg_TetR-rel_C_sf"/>
</dbReference>
<gene>
    <name evidence="4" type="ORF">H1P_2010014</name>
</gene>
<dbReference type="PRINTS" id="PR00455">
    <property type="entry name" value="HTHTETR"/>
</dbReference>
<dbReference type="EMBL" id="CAACVJ010000115">
    <property type="protein sequence ID" value="VEP13536.1"/>
    <property type="molecule type" value="Genomic_DNA"/>
</dbReference>
<dbReference type="SUPFAM" id="SSF46689">
    <property type="entry name" value="Homeodomain-like"/>
    <property type="match status" value="1"/>
</dbReference>
<evidence type="ECO:0000256" key="2">
    <source>
        <dbReference type="PROSITE-ProRule" id="PRU00335"/>
    </source>
</evidence>
<dbReference type="InterPro" id="IPR001647">
    <property type="entry name" value="HTH_TetR"/>
</dbReference>
<dbReference type="GO" id="GO:0003677">
    <property type="term" value="F:DNA binding"/>
    <property type="evidence" value="ECO:0007669"/>
    <property type="project" value="UniProtKB-UniRule"/>
</dbReference>
<keyword evidence="5" id="KW-1185">Reference proteome</keyword>
<sequence>MADSDKNNSSSKKTVRSRDSEATQVEILDAAVEEFALHGLANARIETIAANTGVTKAMIYYYFKSKKGLYIAVLERGFNTYMRPLQELSLDSLTPENALEQYVRCLLANLVKNPNWPMIMCYEALQNQGKYYEQINIHSIDEILIAILERGVADNSFRSLEPKMTANDIIGICVFYFLSREGLKHLFPGKRMLGKQMLELHTQQSIELIMAGVLKDTASHMRHN</sequence>
<dbReference type="InterPro" id="IPR050109">
    <property type="entry name" value="HTH-type_TetR-like_transc_reg"/>
</dbReference>
<evidence type="ECO:0000256" key="1">
    <source>
        <dbReference type="ARBA" id="ARBA00023125"/>
    </source>
</evidence>
<proteinExistence type="predicted"/>
<evidence type="ECO:0000259" key="3">
    <source>
        <dbReference type="PROSITE" id="PS50977"/>
    </source>
</evidence>
<keyword evidence="1 2" id="KW-0238">DNA-binding</keyword>
<dbReference type="PROSITE" id="PS50977">
    <property type="entry name" value="HTH_TETR_2"/>
    <property type="match status" value="1"/>
</dbReference>
<name>A0A563VPZ3_9CYAN</name>
<organism evidence="4 5">
    <name type="scientific">Hyella patelloides LEGE 07179</name>
    <dbReference type="NCBI Taxonomy" id="945734"/>
    <lineage>
        <taxon>Bacteria</taxon>
        <taxon>Bacillati</taxon>
        <taxon>Cyanobacteriota</taxon>
        <taxon>Cyanophyceae</taxon>
        <taxon>Pleurocapsales</taxon>
        <taxon>Hyellaceae</taxon>
        <taxon>Hyella</taxon>
    </lineage>
</organism>
<feature type="DNA-binding region" description="H-T-H motif" evidence="2">
    <location>
        <begin position="44"/>
        <end position="63"/>
    </location>
</feature>
<dbReference type="Gene3D" id="1.10.10.60">
    <property type="entry name" value="Homeodomain-like"/>
    <property type="match status" value="1"/>
</dbReference>
<dbReference type="OrthoDB" id="9800152at2"/>
<dbReference type="PANTHER" id="PTHR30328">
    <property type="entry name" value="TRANSCRIPTIONAL REPRESSOR"/>
    <property type="match status" value="1"/>
</dbReference>
<dbReference type="Pfam" id="PF00440">
    <property type="entry name" value="TetR_N"/>
    <property type="match status" value="1"/>
</dbReference>
<evidence type="ECO:0000313" key="4">
    <source>
        <dbReference type="EMBL" id="VEP13536.1"/>
    </source>
</evidence>
<dbReference type="RefSeq" id="WP_144871726.1">
    <property type="nucleotide sequence ID" value="NZ_LR213951.1"/>
</dbReference>